<sequence length="68" mass="7130">MRRYLTYRGPLSLLAAVLAPLALSAVLLPFRDSMANTNVALLLVVVVVAVASLGQRWAGAVAAGPRAR</sequence>
<evidence type="ECO:0000313" key="2">
    <source>
        <dbReference type="EMBL" id="XCM78338.1"/>
    </source>
</evidence>
<keyword evidence="1" id="KW-1133">Transmembrane helix</keyword>
<dbReference type="KEGG" id="kcm:ABWK59_05035"/>
<dbReference type="AlphaFoldDB" id="A0AAU8JR12"/>
<dbReference type="RefSeq" id="WP_354638144.1">
    <property type="nucleotide sequence ID" value="NZ_CP159872.1"/>
</dbReference>
<keyword evidence="1" id="KW-0472">Membrane</keyword>
<organism evidence="2">
    <name type="scientific">Kitasatospora camelliae</name>
    <dbReference type="NCBI Taxonomy" id="3156397"/>
    <lineage>
        <taxon>Bacteria</taxon>
        <taxon>Bacillati</taxon>
        <taxon>Actinomycetota</taxon>
        <taxon>Actinomycetes</taxon>
        <taxon>Kitasatosporales</taxon>
        <taxon>Streptomycetaceae</taxon>
        <taxon>Kitasatospora</taxon>
    </lineage>
</organism>
<reference evidence="2" key="1">
    <citation type="submission" date="2024-06" db="EMBL/GenBank/DDBJ databases">
        <title>The genome sequences of Kitasatospora sp. strain HUAS MG31.</title>
        <authorList>
            <person name="Mo P."/>
        </authorList>
    </citation>
    <scope>NUCLEOTIDE SEQUENCE</scope>
    <source>
        <strain evidence="2">HUAS MG31</strain>
    </source>
</reference>
<proteinExistence type="predicted"/>
<accession>A0AAU8JR12</accession>
<name>A0AAU8JR12_9ACTN</name>
<dbReference type="InterPro" id="IPR038318">
    <property type="entry name" value="KdpD_sf"/>
</dbReference>
<protein>
    <submittedName>
        <fullName evidence="2">Uncharacterized protein</fullName>
    </submittedName>
</protein>
<evidence type="ECO:0000256" key="1">
    <source>
        <dbReference type="SAM" id="Phobius"/>
    </source>
</evidence>
<keyword evidence="1" id="KW-0812">Transmembrane</keyword>
<dbReference type="EMBL" id="CP159872">
    <property type="protein sequence ID" value="XCM78338.1"/>
    <property type="molecule type" value="Genomic_DNA"/>
</dbReference>
<dbReference type="Gene3D" id="1.20.120.620">
    <property type="entry name" value="Backbone structure of the membrane domain of e. Coli histidine kinase receptor kdpd"/>
    <property type="match status" value="1"/>
</dbReference>
<gene>
    <name evidence="2" type="ORF">ABWK59_05035</name>
</gene>
<feature type="transmembrane region" description="Helical" evidence="1">
    <location>
        <begin position="40"/>
        <end position="58"/>
    </location>
</feature>